<dbReference type="GO" id="GO:0006281">
    <property type="term" value="P:DNA repair"/>
    <property type="evidence" value="ECO:0007669"/>
    <property type="project" value="InterPro"/>
</dbReference>
<keyword evidence="5" id="KW-0067">ATP-binding</keyword>
<evidence type="ECO:0000256" key="4">
    <source>
        <dbReference type="ARBA" id="ARBA00022741"/>
    </source>
</evidence>
<dbReference type="PIRSF" id="PIRSF036578">
    <property type="entry name" value="RFC1"/>
    <property type="match status" value="1"/>
</dbReference>
<feature type="region of interest" description="Disordered" evidence="11">
    <location>
        <begin position="480"/>
        <end position="540"/>
    </location>
</feature>
<protein>
    <recommendedName>
        <fullName evidence="10">Activator 1 large subunit</fullName>
    </recommendedName>
    <alternativeName>
        <fullName evidence="9">Replication factor C 140 kDa subunit</fullName>
    </alternativeName>
</protein>
<evidence type="ECO:0000259" key="12">
    <source>
        <dbReference type="SMART" id="SM00382"/>
    </source>
</evidence>
<dbReference type="InterPro" id="IPR027417">
    <property type="entry name" value="P-loop_NTPase"/>
</dbReference>
<keyword evidence="4" id="KW-0547">Nucleotide-binding</keyword>
<accession>A0AAV8ZBP2</accession>
<comment type="function">
    <text evidence="7">Subunit of the replication factor C (RFC) complex which acts during elongation of primed DNA templates by DNA polymerases delta and epsilon, and is necessary for ATP-dependent loading of proliferating cell nuclear antigen (PCNA) onto primed DNA. This subunit binds to the primer-template junction. Binds the PO-B transcription element as well as other GA rich DNA sequences. Can bind single- or double-stranded DNA.</text>
</comment>
<dbReference type="Proteomes" id="UP001162162">
    <property type="component" value="Unassembled WGS sequence"/>
</dbReference>
<organism evidence="13 14">
    <name type="scientific">Aromia moschata</name>
    <dbReference type="NCBI Taxonomy" id="1265417"/>
    <lineage>
        <taxon>Eukaryota</taxon>
        <taxon>Metazoa</taxon>
        <taxon>Ecdysozoa</taxon>
        <taxon>Arthropoda</taxon>
        <taxon>Hexapoda</taxon>
        <taxon>Insecta</taxon>
        <taxon>Pterygota</taxon>
        <taxon>Neoptera</taxon>
        <taxon>Endopterygota</taxon>
        <taxon>Coleoptera</taxon>
        <taxon>Polyphaga</taxon>
        <taxon>Cucujiformia</taxon>
        <taxon>Chrysomeloidea</taxon>
        <taxon>Cerambycidae</taxon>
        <taxon>Cerambycinae</taxon>
        <taxon>Callichromatini</taxon>
        <taxon>Aromia</taxon>
    </lineage>
</organism>
<dbReference type="GO" id="GO:0016887">
    <property type="term" value="F:ATP hydrolysis activity"/>
    <property type="evidence" value="ECO:0007669"/>
    <property type="project" value="InterPro"/>
</dbReference>
<dbReference type="Gene3D" id="1.20.272.10">
    <property type="match status" value="1"/>
</dbReference>
<dbReference type="AlphaFoldDB" id="A0AAV8ZBP2"/>
<evidence type="ECO:0000313" key="13">
    <source>
        <dbReference type="EMBL" id="KAJ8961286.1"/>
    </source>
</evidence>
<dbReference type="PANTHER" id="PTHR23389">
    <property type="entry name" value="CHROMOSOME TRANSMISSION FIDELITY FACTOR 18"/>
    <property type="match status" value="1"/>
</dbReference>
<comment type="similarity">
    <text evidence="2">Belongs to the activator 1 large subunit family.</text>
</comment>
<dbReference type="GO" id="GO:0005634">
    <property type="term" value="C:nucleus"/>
    <property type="evidence" value="ECO:0007669"/>
    <property type="project" value="UniProtKB-SubCell"/>
</dbReference>
<evidence type="ECO:0000256" key="5">
    <source>
        <dbReference type="ARBA" id="ARBA00022840"/>
    </source>
</evidence>
<dbReference type="CDD" id="cd18140">
    <property type="entry name" value="HLD_clamp_RFC"/>
    <property type="match status" value="1"/>
</dbReference>
<proteinExistence type="inferred from homology"/>
<evidence type="ECO:0000256" key="8">
    <source>
        <dbReference type="ARBA" id="ARBA00064311"/>
    </source>
</evidence>
<reference evidence="13" key="1">
    <citation type="journal article" date="2023" name="Insect Mol. Biol.">
        <title>Genome sequencing provides insights into the evolution of gene families encoding plant cell wall-degrading enzymes in longhorned beetles.</title>
        <authorList>
            <person name="Shin N.R."/>
            <person name="Okamura Y."/>
            <person name="Kirsch R."/>
            <person name="Pauchet Y."/>
        </authorList>
    </citation>
    <scope>NUCLEOTIDE SEQUENCE</scope>
    <source>
        <strain evidence="13">AMC_N1</strain>
    </source>
</reference>
<dbReference type="InterPro" id="IPR003593">
    <property type="entry name" value="AAA+_ATPase"/>
</dbReference>
<keyword evidence="3" id="KW-0235">DNA replication</keyword>
<dbReference type="FunFam" id="1.20.272.10:FF:000005">
    <property type="entry name" value="Replication factor C subunit 1"/>
    <property type="match status" value="1"/>
</dbReference>
<name>A0AAV8ZBP2_9CUCU</name>
<dbReference type="GO" id="GO:0006260">
    <property type="term" value="P:DNA replication"/>
    <property type="evidence" value="ECO:0007669"/>
    <property type="project" value="UniProtKB-KW"/>
</dbReference>
<dbReference type="InterPro" id="IPR047854">
    <property type="entry name" value="RFC_lid"/>
</dbReference>
<evidence type="ECO:0000256" key="11">
    <source>
        <dbReference type="SAM" id="MobiDB-lite"/>
    </source>
</evidence>
<dbReference type="SUPFAM" id="SSF48019">
    <property type="entry name" value="post-AAA+ oligomerization domain-like"/>
    <property type="match status" value="1"/>
</dbReference>
<dbReference type="InterPro" id="IPR012178">
    <property type="entry name" value="RFC1"/>
</dbReference>
<feature type="domain" description="AAA+ ATPase" evidence="12">
    <location>
        <begin position="37"/>
        <end position="170"/>
    </location>
</feature>
<feature type="compositionally biased region" description="Acidic residues" evidence="11">
    <location>
        <begin position="480"/>
        <end position="498"/>
    </location>
</feature>
<dbReference type="Gene3D" id="3.40.50.300">
    <property type="entry name" value="P-loop containing nucleotide triphosphate hydrolases"/>
    <property type="match status" value="1"/>
</dbReference>
<dbReference type="InterPro" id="IPR013725">
    <property type="entry name" value="DNA_replication_fac_RFC1_C"/>
</dbReference>
<dbReference type="InterPro" id="IPR003959">
    <property type="entry name" value="ATPase_AAA_core"/>
</dbReference>
<evidence type="ECO:0000256" key="7">
    <source>
        <dbReference type="ARBA" id="ARBA00054501"/>
    </source>
</evidence>
<dbReference type="EMBL" id="JAPWTK010000006">
    <property type="protein sequence ID" value="KAJ8961286.1"/>
    <property type="molecule type" value="Genomic_DNA"/>
</dbReference>
<dbReference type="SUPFAM" id="SSF52540">
    <property type="entry name" value="P-loop containing nucleoside triphosphate hydrolases"/>
    <property type="match status" value="1"/>
</dbReference>
<feature type="compositionally biased region" description="Basic and acidic residues" evidence="11">
    <location>
        <begin position="507"/>
        <end position="518"/>
    </location>
</feature>
<dbReference type="GO" id="GO:0005524">
    <property type="term" value="F:ATP binding"/>
    <property type="evidence" value="ECO:0007669"/>
    <property type="project" value="UniProtKB-KW"/>
</dbReference>
<dbReference type="GO" id="GO:0005663">
    <property type="term" value="C:DNA replication factor C complex"/>
    <property type="evidence" value="ECO:0007669"/>
    <property type="project" value="InterPro"/>
</dbReference>
<comment type="subunit">
    <text evidence="8">Large subunit of the RFC complex, an heteropentameric complex consisting of RFC1 and four small subunits RFC2, RFC3, RFC4 and RFC5; the RFC complex interacts with PCNA and the interaction involves RFC1.</text>
</comment>
<keyword evidence="14" id="KW-1185">Reference proteome</keyword>
<evidence type="ECO:0000256" key="1">
    <source>
        <dbReference type="ARBA" id="ARBA00004123"/>
    </source>
</evidence>
<dbReference type="FunFam" id="1.10.8.60:FF:000021">
    <property type="entry name" value="Replication factor C subunit 1"/>
    <property type="match status" value="1"/>
</dbReference>
<dbReference type="CDD" id="cd00009">
    <property type="entry name" value="AAA"/>
    <property type="match status" value="1"/>
</dbReference>
<keyword evidence="6" id="KW-0539">Nucleus</keyword>
<dbReference type="GO" id="GO:0003689">
    <property type="term" value="F:DNA clamp loader activity"/>
    <property type="evidence" value="ECO:0007669"/>
    <property type="project" value="InterPro"/>
</dbReference>
<comment type="subcellular location">
    <subcellularLocation>
        <location evidence="1">Nucleus</location>
    </subcellularLocation>
</comment>
<dbReference type="Pfam" id="PF08519">
    <property type="entry name" value="RFC1"/>
    <property type="match status" value="1"/>
</dbReference>
<dbReference type="SMART" id="SM00382">
    <property type="entry name" value="AAA"/>
    <property type="match status" value="1"/>
</dbReference>
<sequence length="540" mass="60348">MSKLKQWLERWYKSQQPEYHKKIPKPSPWAKNDDGAYYKAALLSGPPGVGKTTTATLVSKELGFDIVEFNASDTRSKKLLHEEVSQLLSTNTIAGFAAGNKKTDKKRVLLMDEVDGMAGNEDRGGMQELISLIKNSSIPIICMCNDRNHQKMRSLVNYCFDLRFQKPRLEQIRGAMMSICFKEGLSITPNALSEIINGAGCDIRQTLNNLSMWSAANKNLSLEVAQKESKAAKKDTILGPWEVVRMVFTESEQKDMSLSDKSRLFFYDYSMGPLFVQENYLNVTPNCKKGEVMKRVAQAADAISMGDLIDSKIRGSNNWSLLESQAMYSTVLPGYYMAGQVTNRINFPGWLGKNSSANKRKRMLSELHMHTRTSTSGSKMAMNLDYLVYLRNAIIHPLKKYGTEGVPQAIEVMKSYTLLREDLTNLLELCQWKDTKNPFNDIEAKVKSAFTRAYNKEAPLLPFAVGGISKKRVAAAESELMEDDEYVESDTEETDDIAADASIKVKTKGESKIKKESSKASTSRAKGGSKEGKAKGKKSK</sequence>
<gene>
    <name evidence="13" type="ORF">NQ318_008971</name>
</gene>
<evidence type="ECO:0000313" key="14">
    <source>
        <dbReference type="Proteomes" id="UP001162162"/>
    </source>
</evidence>
<evidence type="ECO:0000256" key="10">
    <source>
        <dbReference type="ARBA" id="ARBA00077727"/>
    </source>
</evidence>
<dbReference type="Pfam" id="PF00004">
    <property type="entry name" value="AAA"/>
    <property type="match status" value="1"/>
</dbReference>
<evidence type="ECO:0000256" key="6">
    <source>
        <dbReference type="ARBA" id="ARBA00023242"/>
    </source>
</evidence>
<dbReference type="Gene3D" id="1.10.8.60">
    <property type="match status" value="1"/>
</dbReference>
<dbReference type="PANTHER" id="PTHR23389:SF6">
    <property type="entry name" value="REPLICATION FACTOR C SUBUNIT 1"/>
    <property type="match status" value="1"/>
</dbReference>
<dbReference type="GO" id="GO:0003677">
    <property type="term" value="F:DNA binding"/>
    <property type="evidence" value="ECO:0007669"/>
    <property type="project" value="InterPro"/>
</dbReference>
<evidence type="ECO:0000256" key="9">
    <source>
        <dbReference type="ARBA" id="ARBA00075134"/>
    </source>
</evidence>
<dbReference type="Pfam" id="PF25361">
    <property type="entry name" value="AAA_lid_RFC1"/>
    <property type="match status" value="1"/>
</dbReference>
<evidence type="ECO:0000256" key="2">
    <source>
        <dbReference type="ARBA" id="ARBA00006116"/>
    </source>
</evidence>
<comment type="caution">
    <text evidence="13">The sequence shown here is derived from an EMBL/GenBank/DDBJ whole genome shotgun (WGS) entry which is preliminary data.</text>
</comment>
<dbReference type="FunFam" id="3.40.50.300:FF:000395">
    <property type="entry name" value="Replication factor C subunit 1"/>
    <property type="match status" value="1"/>
</dbReference>
<dbReference type="InterPro" id="IPR008921">
    <property type="entry name" value="DNA_pol3_clamp-load_cplx_C"/>
</dbReference>
<evidence type="ECO:0000256" key="3">
    <source>
        <dbReference type="ARBA" id="ARBA00022705"/>
    </source>
</evidence>